<evidence type="ECO:0000313" key="3">
    <source>
        <dbReference type="Proteomes" id="UP000078512"/>
    </source>
</evidence>
<dbReference type="InterPro" id="IPR008271">
    <property type="entry name" value="Ser/Thr_kinase_AS"/>
</dbReference>
<dbReference type="GO" id="GO:0005524">
    <property type="term" value="F:ATP binding"/>
    <property type="evidence" value="ECO:0007669"/>
    <property type="project" value="InterPro"/>
</dbReference>
<protein>
    <submittedName>
        <fullName evidence="2">Kinase-like protein</fullName>
    </submittedName>
</protein>
<feature type="domain" description="Protein kinase" evidence="1">
    <location>
        <begin position="1"/>
        <end position="144"/>
    </location>
</feature>
<dbReference type="GO" id="GO:0004672">
    <property type="term" value="F:protein kinase activity"/>
    <property type="evidence" value="ECO:0007669"/>
    <property type="project" value="InterPro"/>
</dbReference>
<dbReference type="STRING" id="1314771.A0A197JPG5"/>
<dbReference type="PANTHER" id="PTHR24345">
    <property type="entry name" value="SERINE/THREONINE-PROTEIN KINASE PLK"/>
    <property type="match status" value="1"/>
</dbReference>
<dbReference type="EMBL" id="KV442060">
    <property type="protein sequence ID" value="OAQ27060.1"/>
    <property type="molecule type" value="Genomic_DNA"/>
</dbReference>
<keyword evidence="3" id="KW-1185">Reference proteome</keyword>
<keyword evidence="2" id="KW-0808">Transferase</keyword>
<dbReference type="OrthoDB" id="2439453at2759"/>
<dbReference type="GO" id="GO:0005634">
    <property type="term" value="C:nucleus"/>
    <property type="evidence" value="ECO:0007669"/>
    <property type="project" value="TreeGrafter"/>
</dbReference>
<dbReference type="InterPro" id="IPR011009">
    <property type="entry name" value="Kinase-like_dom_sf"/>
</dbReference>
<dbReference type="Proteomes" id="UP000078512">
    <property type="component" value="Unassembled WGS sequence"/>
</dbReference>
<dbReference type="Gene3D" id="1.10.510.10">
    <property type="entry name" value="Transferase(Phosphotransferase) domain 1"/>
    <property type="match status" value="1"/>
</dbReference>
<keyword evidence="2" id="KW-0418">Kinase</keyword>
<proteinExistence type="predicted"/>
<organism evidence="2 3">
    <name type="scientific">Linnemannia elongata AG-77</name>
    <dbReference type="NCBI Taxonomy" id="1314771"/>
    <lineage>
        <taxon>Eukaryota</taxon>
        <taxon>Fungi</taxon>
        <taxon>Fungi incertae sedis</taxon>
        <taxon>Mucoromycota</taxon>
        <taxon>Mortierellomycotina</taxon>
        <taxon>Mortierellomycetes</taxon>
        <taxon>Mortierellales</taxon>
        <taxon>Mortierellaceae</taxon>
        <taxon>Linnemannia</taxon>
    </lineage>
</organism>
<dbReference type="InterPro" id="IPR000719">
    <property type="entry name" value="Prot_kinase_dom"/>
</dbReference>
<evidence type="ECO:0000313" key="2">
    <source>
        <dbReference type="EMBL" id="OAQ27060.1"/>
    </source>
</evidence>
<dbReference type="Pfam" id="PF00069">
    <property type="entry name" value="Pkinase"/>
    <property type="match status" value="1"/>
</dbReference>
<name>A0A197JPG5_9FUNG</name>
<reference evidence="2 3" key="1">
    <citation type="submission" date="2016-05" db="EMBL/GenBank/DDBJ databases">
        <title>Genome sequencing reveals origins of a unique bacterial endosymbiosis in the earliest lineages of terrestrial Fungi.</title>
        <authorList>
            <consortium name="DOE Joint Genome Institute"/>
            <person name="Uehling J."/>
            <person name="Gryganskyi A."/>
            <person name="Hameed K."/>
            <person name="Tschaplinski T."/>
            <person name="Misztal P."/>
            <person name="Wu S."/>
            <person name="Desiro A."/>
            <person name="Vande Pol N."/>
            <person name="Du Z.-Y."/>
            <person name="Zienkiewicz A."/>
            <person name="Zienkiewicz K."/>
            <person name="Morin E."/>
            <person name="Tisserant E."/>
            <person name="Splivallo R."/>
            <person name="Hainaut M."/>
            <person name="Henrissat B."/>
            <person name="Ohm R."/>
            <person name="Kuo A."/>
            <person name="Yan J."/>
            <person name="Lipzen A."/>
            <person name="Nolan M."/>
            <person name="Labutti K."/>
            <person name="Barry K."/>
            <person name="Goldstein A."/>
            <person name="Labbe J."/>
            <person name="Schadt C."/>
            <person name="Tuskan G."/>
            <person name="Grigoriev I."/>
            <person name="Martin F."/>
            <person name="Vilgalys R."/>
            <person name="Bonito G."/>
        </authorList>
    </citation>
    <scope>NUCLEOTIDE SEQUENCE [LARGE SCALE GENOMIC DNA]</scope>
    <source>
        <strain evidence="2 3">AG-77</strain>
    </source>
</reference>
<gene>
    <name evidence="2" type="ORF">K457DRAFT_39346</name>
</gene>
<feature type="non-terminal residue" evidence="2">
    <location>
        <position position="144"/>
    </location>
</feature>
<dbReference type="SMART" id="SM00220">
    <property type="entry name" value="S_TKc"/>
    <property type="match status" value="1"/>
</dbReference>
<dbReference type="PROSITE" id="PS00108">
    <property type="entry name" value="PROTEIN_KINASE_ST"/>
    <property type="match status" value="1"/>
</dbReference>
<evidence type="ECO:0000259" key="1">
    <source>
        <dbReference type="PROSITE" id="PS50011"/>
    </source>
</evidence>
<accession>A0A197JPG5</accession>
<dbReference type="PROSITE" id="PS50011">
    <property type="entry name" value="PROTEIN_KINASE_DOM"/>
    <property type="match status" value="1"/>
</dbReference>
<dbReference type="AlphaFoldDB" id="A0A197JPG5"/>
<sequence>KDVLKATNHRHVVSLYDAFEYDGKSCLVLELCPLGTLEEYMRRSGRLPESDVKIFGEALVKGVLHVHTMGFLHRDLKPENILLGKGRTLKVADFGLALAYQKKKGTGIFGTYGFISPELARKEIHTRMMDVWGVGALIYFMLYG</sequence>
<dbReference type="SUPFAM" id="SSF56112">
    <property type="entry name" value="Protein kinase-like (PK-like)"/>
    <property type="match status" value="1"/>
</dbReference>
<feature type="non-terminal residue" evidence="2">
    <location>
        <position position="1"/>
    </location>
</feature>